<keyword evidence="3" id="KW-0687">Ribonucleoprotein</keyword>
<comment type="similarity">
    <text evidence="1">Belongs to the eukaryotic ribosomal protein eS25 family.</text>
</comment>
<feature type="region of interest" description="Disordered" evidence="4">
    <location>
        <begin position="1"/>
        <end position="30"/>
    </location>
</feature>
<organism evidence="5">
    <name type="scientific">Ignisphaera aggregans</name>
    <dbReference type="NCBI Taxonomy" id="334771"/>
    <lineage>
        <taxon>Archaea</taxon>
        <taxon>Thermoproteota</taxon>
        <taxon>Thermoprotei</taxon>
        <taxon>Desulfurococcales</taxon>
        <taxon>Desulfurococcaceae</taxon>
        <taxon>Ignisphaera</taxon>
    </lineage>
</organism>
<evidence type="ECO:0000256" key="4">
    <source>
        <dbReference type="SAM" id="MobiDB-lite"/>
    </source>
</evidence>
<reference evidence="5" key="1">
    <citation type="journal article" date="2020" name="mSystems">
        <title>Genome- and Community-Level Interaction Insights into Carbon Utilization and Element Cycling Functions of Hydrothermarchaeota in Hydrothermal Sediment.</title>
        <authorList>
            <person name="Zhou Z."/>
            <person name="Liu Y."/>
            <person name="Xu W."/>
            <person name="Pan J."/>
            <person name="Luo Z.H."/>
            <person name="Li M."/>
        </authorList>
    </citation>
    <scope>NUCLEOTIDE SEQUENCE [LARGE SCALE GENOMIC DNA]</scope>
    <source>
        <strain evidence="5">SpSt-658</strain>
    </source>
</reference>
<evidence type="ECO:0000313" key="5">
    <source>
        <dbReference type="EMBL" id="HGM07641.1"/>
    </source>
</evidence>
<proteinExistence type="inferred from homology"/>
<gene>
    <name evidence="5" type="ORF">ENU31_04445</name>
</gene>
<sequence>MGTKGGKPISSIEKRQKKVEKREEKREEKKEMKLGIVDQSMVKKIIEELKGQTHITTFQVAQKYNIRYSMAKKLLRAAVSQGAEIVAKNRRVIVVSLRK</sequence>
<keyword evidence="2 5" id="KW-0689">Ribosomal protein</keyword>
<evidence type="ECO:0000256" key="3">
    <source>
        <dbReference type="ARBA" id="ARBA00023274"/>
    </source>
</evidence>
<name>A0A7C4D157_9CREN</name>
<dbReference type="EMBL" id="DTCA01000136">
    <property type="protein sequence ID" value="HGM07641.1"/>
    <property type="molecule type" value="Genomic_DNA"/>
</dbReference>
<dbReference type="GO" id="GO:0005840">
    <property type="term" value="C:ribosome"/>
    <property type="evidence" value="ECO:0007669"/>
    <property type="project" value="UniProtKB-KW"/>
</dbReference>
<comment type="caution">
    <text evidence="5">The sequence shown here is derived from an EMBL/GenBank/DDBJ whole genome shotgun (WGS) entry which is preliminary data.</text>
</comment>
<dbReference type="InterPro" id="IPR004977">
    <property type="entry name" value="Ribosomal_eS25"/>
</dbReference>
<protein>
    <submittedName>
        <fullName evidence="5">30S ribosomal protein S25e</fullName>
    </submittedName>
</protein>
<evidence type="ECO:0000256" key="1">
    <source>
        <dbReference type="ARBA" id="ARBA00009106"/>
    </source>
</evidence>
<dbReference type="Pfam" id="PF03297">
    <property type="entry name" value="Ribosomal_S25"/>
    <property type="match status" value="1"/>
</dbReference>
<feature type="compositionally biased region" description="Basic and acidic residues" evidence="4">
    <location>
        <begin position="20"/>
        <end position="30"/>
    </location>
</feature>
<dbReference type="AlphaFoldDB" id="A0A7C4D157"/>
<dbReference type="GO" id="GO:1990904">
    <property type="term" value="C:ribonucleoprotein complex"/>
    <property type="evidence" value="ECO:0007669"/>
    <property type="project" value="UniProtKB-KW"/>
</dbReference>
<evidence type="ECO:0000256" key="2">
    <source>
        <dbReference type="ARBA" id="ARBA00022980"/>
    </source>
</evidence>
<dbReference type="Gene3D" id="3.30.63.20">
    <property type="match status" value="1"/>
</dbReference>
<accession>A0A7C4D157</accession>